<reference evidence="3 4" key="1">
    <citation type="journal article" date="2019" name="Fungal Biol. Biotechnol.">
        <title>Draft genome sequence of fastidious pathogen Ceratobasidium theobromae, which causes vascular-streak dieback in Theobroma cacao.</title>
        <authorList>
            <person name="Ali S.S."/>
            <person name="Asman A."/>
            <person name="Shao J."/>
            <person name="Firmansyah A.P."/>
            <person name="Susilo A.W."/>
            <person name="Rosmana A."/>
            <person name="McMahon P."/>
            <person name="Junaid M."/>
            <person name="Guest D."/>
            <person name="Kheng T.Y."/>
            <person name="Meinhardt L.W."/>
            <person name="Bailey B.A."/>
        </authorList>
    </citation>
    <scope>NUCLEOTIDE SEQUENCE [LARGE SCALE GENOMIC DNA]</scope>
    <source>
        <strain evidence="3 4">CT2</strain>
    </source>
</reference>
<feature type="coiled-coil region" evidence="1">
    <location>
        <begin position="94"/>
        <end position="128"/>
    </location>
</feature>
<proteinExistence type="predicted"/>
<protein>
    <submittedName>
        <fullName evidence="3">Uncharacterized protein</fullName>
    </submittedName>
</protein>
<feature type="region of interest" description="Disordered" evidence="2">
    <location>
        <begin position="355"/>
        <end position="395"/>
    </location>
</feature>
<evidence type="ECO:0000256" key="1">
    <source>
        <dbReference type="SAM" id="Coils"/>
    </source>
</evidence>
<keyword evidence="1" id="KW-0175">Coiled coil</keyword>
<accession>A0A5N5QR44</accession>
<organism evidence="3 4">
    <name type="scientific">Ceratobasidium theobromae</name>
    <dbReference type="NCBI Taxonomy" id="1582974"/>
    <lineage>
        <taxon>Eukaryota</taxon>
        <taxon>Fungi</taxon>
        <taxon>Dikarya</taxon>
        <taxon>Basidiomycota</taxon>
        <taxon>Agaricomycotina</taxon>
        <taxon>Agaricomycetes</taxon>
        <taxon>Cantharellales</taxon>
        <taxon>Ceratobasidiaceae</taxon>
        <taxon>Ceratobasidium</taxon>
    </lineage>
</organism>
<dbReference type="Proteomes" id="UP000383932">
    <property type="component" value="Unassembled WGS sequence"/>
</dbReference>
<sequence>MNGNPPRQNVTSPLNHAANVLPPGSPTAALLPNVAASLRSALMHNHNVLSQAISQLEAAGDIQNELVVARAAHAQASKDLRVALDQKAAQGLQLQQTQNNLTLVTQKLHGAREQLKLMENRLANVDGQTTPRHAVQDIGSKSLAEGLNSAPNSANQQIVELTKKLQLATSAAATAKTSDIELPDVGLLAVASSRAQDLEKQLASALRLSDEDSRMATAQPAITALESNSDGTSKLGKANKLQMLGLFRVLRGELDSVVNMAQAFALRNEALEAILATIRELRIEATPPVRQPSTQSSAEFNVPILQRPPIEADIEMDVERTEAARAARQVNVPPIQTQPLTPSQPVQQFSAGVQSPMALGSAPPTPNQSTFPAQSEAPLRKRQRTSMTAASPEPLSRDDMLHAFVRLVNTTYEIKPTEGAQNEEGLQGGQKRLVCKMCEARHKEQHEHPITSFPYDQNTPITVPPLVNAEPTRALVRPWVDHIQQRHQKIYNHVLGNFERMKAKMAATTPRQ</sequence>
<comment type="caution">
    <text evidence="3">The sequence shown here is derived from an EMBL/GenBank/DDBJ whole genome shotgun (WGS) entry which is preliminary data.</text>
</comment>
<gene>
    <name evidence="3" type="ORF">CTheo_2301</name>
</gene>
<evidence type="ECO:0000313" key="3">
    <source>
        <dbReference type="EMBL" id="KAB5594220.1"/>
    </source>
</evidence>
<name>A0A5N5QR44_9AGAM</name>
<dbReference type="OrthoDB" id="3177992at2759"/>
<dbReference type="AlphaFoldDB" id="A0A5N5QR44"/>
<evidence type="ECO:0000313" key="4">
    <source>
        <dbReference type="Proteomes" id="UP000383932"/>
    </source>
</evidence>
<evidence type="ECO:0000256" key="2">
    <source>
        <dbReference type="SAM" id="MobiDB-lite"/>
    </source>
</evidence>
<dbReference type="EMBL" id="SSOP01000023">
    <property type="protein sequence ID" value="KAB5594220.1"/>
    <property type="molecule type" value="Genomic_DNA"/>
</dbReference>
<keyword evidence="4" id="KW-1185">Reference proteome</keyword>